<comment type="caution">
    <text evidence="1">The sequence shown here is derived from an EMBL/GenBank/DDBJ whole genome shotgun (WGS) entry which is preliminary data.</text>
</comment>
<dbReference type="Proteomes" id="UP000251923">
    <property type="component" value="Unassembled WGS sequence"/>
</dbReference>
<name>A0A329P692_9LACT</name>
<dbReference type="AlphaFoldDB" id="A0A329P692"/>
<organism evidence="1 2">
    <name type="scientific">Aerococcus urinae</name>
    <dbReference type="NCBI Taxonomy" id="1376"/>
    <lineage>
        <taxon>Bacteria</taxon>
        <taxon>Bacillati</taxon>
        <taxon>Bacillota</taxon>
        <taxon>Bacilli</taxon>
        <taxon>Lactobacillales</taxon>
        <taxon>Aerococcaceae</taxon>
        <taxon>Aerococcus</taxon>
    </lineage>
</organism>
<gene>
    <name evidence="1" type="ORF">DBT54_00860</name>
</gene>
<dbReference type="EMBL" id="QMHM01000001">
    <property type="protein sequence ID" value="RAV81454.1"/>
    <property type="molecule type" value="Genomic_DNA"/>
</dbReference>
<protein>
    <submittedName>
        <fullName evidence="1">Uncharacterized protein</fullName>
    </submittedName>
</protein>
<accession>A0A329P692</accession>
<sequence>MEINKKEIQKVSNKLRTKTSQVNNANYRDQNAYLTELMQFIDQTPILKEYIDSIYIPIDNISGIVHQTIEGYDFGTFKLDSDEKKRTNFLCQVLKTIANENISSYKFGMGYTSSKKFDDMARQFSYNLVLPFIRNIEGYLVDISADMGTDREASFYIEVRGGQVNVAQHNAHIEAIQNNSYDTEVTKKLDFLKEQIDSLEDSDSKEVLNNNLIMIENQLTKQSPDKGVLNNGLKTLKLIGQTIIATPQFIQSIDWLSQYFINS</sequence>
<dbReference type="RefSeq" id="WP_111829100.1">
    <property type="nucleotide sequence ID" value="NZ_JASOKO010000015.1"/>
</dbReference>
<reference evidence="1 2" key="1">
    <citation type="submission" date="2018-04" db="EMBL/GenBank/DDBJ databases">
        <title>Aerococcus urinae genomes.</title>
        <authorList>
            <person name="Hilt E."/>
            <person name="Gilbert N.M."/>
            <person name="Thomas-White K."/>
            <person name="Putonti C."/>
            <person name="Lewis A.L."/>
            <person name="Visck K.L."/>
            <person name="Wolfe A.J."/>
        </authorList>
    </citation>
    <scope>NUCLEOTIDE SEQUENCE [LARGE SCALE GENOMIC DNA]</scope>
    <source>
        <strain evidence="1 2">UMB7480</strain>
    </source>
</reference>
<evidence type="ECO:0000313" key="2">
    <source>
        <dbReference type="Proteomes" id="UP000251923"/>
    </source>
</evidence>
<proteinExistence type="predicted"/>
<evidence type="ECO:0000313" key="1">
    <source>
        <dbReference type="EMBL" id="RAV81454.1"/>
    </source>
</evidence>